<name>A0A6L2JLI1_TANCI</name>
<organism evidence="2">
    <name type="scientific">Tanacetum cinerariifolium</name>
    <name type="common">Dalmatian daisy</name>
    <name type="synonym">Chrysanthemum cinerariifolium</name>
    <dbReference type="NCBI Taxonomy" id="118510"/>
    <lineage>
        <taxon>Eukaryota</taxon>
        <taxon>Viridiplantae</taxon>
        <taxon>Streptophyta</taxon>
        <taxon>Embryophyta</taxon>
        <taxon>Tracheophyta</taxon>
        <taxon>Spermatophyta</taxon>
        <taxon>Magnoliopsida</taxon>
        <taxon>eudicotyledons</taxon>
        <taxon>Gunneridae</taxon>
        <taxon>Pentapetalae</taxon>
        <taxon>asterids</taxon>
        <taxon>campanulids</taxon>
        <taxon>Asterales</taxon>
        <taxon>Asteraceae</taxon>
        <taxon>Asteroideae</taxon>
        <taxon>Anthemideae</taxon>
        <taxon>Anthemidinae</taxon>
        <taxon>Tanacetum</taxon>
    </lineage>
</organism>
<protein>
    <submittedName>
        <fullName evidence="2">Uncharacterized protein</fullName>
    </submittedName>
</protein>
<sequence>MGDENPIRTLEDYSKPSHEGYMNTIELPKENNVNEGWNDPIFPEEGSLNDKNPDIKQLLGIMENRVDALMKDAVSIMGRSEDVCEMTSDMIRQLKAEPSHQEAFKDLVMNFIHDQKEKVKQLEEYMCVIRSDFMQLSSKVIEILKEEIRIKENGVKKIEKITRCLDTEDLEPLNGHEFSEALTEKTSHEALQSLWQST</sequence>
<reference evidence="2" key="1">
    <citation type="journal article" date="2019" name="Sci. Rep.">
        <title>Draft genome of Tanacetum cinerariifolium, the natural source of mosquito coil.</title>
        <authorList>
            <person name="Yamashiro T."/>
            <person name="Shiraishi A."/>
            <person name="Satake H."/>
            <person name="Nakayama K."/>
        </authorList>
    </citation>
    <scope>NUCLEOTIDE SEQUENCE</scope>
</reference>
<evidence type="ECO:0000256" key="1">
    <source>
        <dbReference type="SAM" id="MobiDB-lite"/>
    </source>
</evidence>
<comment type="caution">
    <text evidence="2">The sequence shown here is derived from an EMBL/GenBank/DDBJ whole genome shotgun (WGS) entry which is preliminary data.</text>
</comment>
<dbReference type="AlphaFoldDB" id="A0A6L2JLI1"/>
<feature type="compositionally biased region" description="Basic and acidic residues" evidence="1">
    <location>
        <begin position="1"/>
        <end position="18"/>
    </location>
</feature>
<accession>A0A6L2JLI1</accession>
<gene>
    <name evidence="2" type="ORF">Tci_009435</name>
</gene>
<dbReference type="EMBL" id="BKCJ010000931">
    <property type="protein sequence ID" value="GEU37457.1"/>
    <property type="molecule type" value="Genomic_DNA"/>
</dbReference>
<feature type="region of interest" description="Disordered" evidence="1">
    <location>
        <begin position="1"/>
        <end position="21"/>
    </location>
</feature>
<evidence type="ECO:0000313" key="2">
    <source>
        <dbReference type="EMBL" id="GEU37457.1"/>
    </source>
</evidence>
<proteinExistence type="predicted"/>